<evidence type="ECO:0000313" key="7">
    <source>
        <dbReference type="EMBL" id="KAK9904725.1"/>
    </source>
</evidence>
<name>A0ABR2YG07_9CHLO</name>
<dbReference type="EMBL" id="JALJOT010000012">
    <property type="protein sequence ID" value="KAK9904725.1"/>
    <property type="molecule type" value="Genomic_DNA"/>
</dbReference>
<feature type="compositionally biased region" description="Pro residues" evidence="5">
    <location>
        <begin position="525"/>
        <end position="541"/>
    </location>
</feature>
<comment type="caution">
    <text evidence="7">The sequence shown here is derived from an EMBL/GenBank/DDBJ whole genome shotgun (WGS) entry which is preliminary data.</text>
</comment>
<evidence type="ECO:0000256" key="4">
    <source>
        <dbReference type="ARBA" id="ARBA00023212"/>
    </source>
</evidence>
<evidence type="ECO:0000256" key="3">
    <source>
        <dbReference type="ARBA" id="ARBA00022490"/>
    </source>
</evidence>
<dbReference type="PANTHER" id="PTHR14326">
    <property type="entry name" value="TARGETING PROTEIN FOR XKLP2"/>
    <property type="match status" value="1"/>
</dbReference>
<gene>
    <name evidence="7" type="ORF">WJX75_001347</name>
</gene>
<feature type="compositionally biased region" description="Basic and acidic residues" evidence="5">
    <location>
        <begin position="555"/>
        <end position="573"/>
    </location>
</feature>
<dbReference type="Proteomes" id="UP001491310">
    <property type="component" value="Unassembled WGS sequence"/>
</dbReference>
<evidence type="ECO:0000259" key="6">
    <source>
        <dbReference type="Pfam" id="PF06886"/>
    </source>
</evidence>
<proteinExistence type="inferred from homology"/>
<dbReference type="InterPro" id="IPR027329">
    <property type="entry name" value="TPX2_C"/>
</dbReference>
<feature type="compositionally biased region" description="Pro residues" evidence="5">
    <location>
        <begin position="589"/>
        <end position="599"/>
    </location>
</feature>
<evidence type="ECO:0000256" key="2">
    <source>
        <dbReference type="ARBA" id="ARBA00005885"/>
    </source>
</evidence>
<feature type="region of interest" description="Disordered" evidence="5">
    <location>
        <begin position="516"/>
        <end position="649"/>
    </location>
</feature>
<feature type="compositionally biased region" description="Basic and acidic residues" evidence="5">
    <location>
        <begin position="224"/>
        <end position="233"/>
    </location>
</feature>
<evidence type="ECO:0000313" key="8">
    <source>
        <dbReference type="Proteomes" id="UP001491310"/>
    </source>
</evidence>
<comment type="subcellular location">
    <subcellularLocation>
        <location evidence="1">Cytoplasm</location>
        <location evidence="1">Cytoskeleton</location>
    </subcellularLocation>
</comment>
<dbReference type="Pfam" id="PF06886">
    <property type="entry name" value="TPX2"/>
    <property type="match status" value="1"/>
</dbReference>
<feature type="compositionally biased region" description="Polar residues" evidence="5">
    <location>
        <begin position="426"/>
        <end position="448"/>
    </location>
</feature>
<keyword evidence="3" id="KW-0963">Cytoplasm</keyword>
<evidence type="ECO:0000256" key="1">
    <source>
        <dbReference type="ARBA" id="ARBA00004245"/>
    </source>
</evidence>
<feature type="domain" description="TPX2 C-terminal" evidence="6">
    <location>
        <begin position="611"/>
        <end position="669"/>
    </location>
</feature>
<reference evidence="7 8" key="1">
    <citation type="journal article" date="2024" name="Nat. Commun.">
        <title>Phylogenomics reveals the evolutionary origins of lichenization in chlorophyte algae.</title>
        <authorList>
            <person name="Puginier C."/>
            <person name="Libourel C."/>
            <person name="Otte J."/>
            <person name="Skaloud P."/>
            <person name="Haon M."/>
            <person name="Grisel S."/>
            <person name="Petersen M."/>
            <person name="Berrin J.G."/>
            <person name="Delaux P.M."/>
            <person name="Dal Grande F."/>
            <person name="Keller J."/>
        </authorList>
    </citation>
    <scope>NUCLEOTIDE SEQUENCE [LARGE SCALE GENOMIC DNA]</scope>
    <source>
        <strain evidence="7 8">SAG 216-7</strain>
    </source>
</reference>
<dbReference type="InterPro" id="IPR009675">
    <property type="entry name" value="TPX2_fam"/>
</dbReference>
<feature type="compositionally biased region" description="Basic and acidic residues" evidence="5">
    <location>
        <begin position="621"/>
        <end position="649"/>
    </location>
</feature>
<feature type="region of interest" description="Disordered" evidence="5">
    <location>
        <begin position="31"/>
        <end position="285"/>
    </location>
</feature>
<accession>A0ABR2YG07</accession>
<keyword evidence="8" id="KW-1185">Reference proteome</keyword>
<comment type="similarity">
    <text evidence="2">Belongs to the TPX2 family.</text>
</comment>
<feature type="compositionally biased region" description="Basic and acidic residues" evidence="5">
    <location>
        <begin position="54"/>
        <end position="86"/>
    </location>
</feature>
<organism evidence="7 8">
    <name type="scientific">Coccomyxa subellipsoidea</name>
    <dbReference type="NCBI Taxonomy" id="248742"/>
    <lineage>
        <taxon>Eukaryota</taxon>
        <taxon>Viridiplantae</taxon>
        <taxon>Chlorophyta</taxon>
        <taxon>core chlorophytes</taxon>
        <taxon>Trebouxiophyceae</taxon>
        <taxon>Trebouxiophyceae incertae sedis</taxon>
        <taxon>Coccomyxaceae</taxon>
        <taxon>Coccomyxa</taxon>
    </lineage>
</organism>
<feature type="compositionally biased region" description="Basic and acidic residues" evidence="5">
    <location>
        <begin position="398"/>
        <end position="410"/>
    </location>
</feature>
<feature type="compositionally biased region" description="Basic and acidic residues" evidence="5">
    <location>
        <begin position="336"/>
        <end position="354"/>
    </location>
</feature>
<sequence length="698" mass="75702">MDGGTASFSQQDPAFEFNAPRWYDFQRLNECMPSPTADADAYFSSSQVKGLRTPTRDTEEGQDEDLGRMQEDLDRVRQEMRDEATSARRHSQAVSEHRSQGPEEPEEAEASEPEDAGHEIPPQLKSTPPAQAAETEGDAGRIMAHTAPGPHSMLASSSGDKEADPAPQASVSGQPQELPLASKSAARGSVLQPAKKPAGKAVGQRPLTKPKSPKLGARLAQRNGDAKAPERAAPKQAASKQAPRPPPAPVAGSKRMTRPVSPELHTSKRQRANSAAPTQQEQEEWRPLALMVAQFEAATPARFNKAGPRAMQYIPPPPRDPSEKPKACPIAPEFAVDTRMRPSHYKPQEERELDQIASHPAFKARPVDPAVMSSQGRLGVTHVPPKPPTTGQAPVLATEKRAAAHPKPAEDPPQPPLKPAAKFNPLRQTVAQSPKLATTARTRSQSMATAPEKPAFVFKARPVPASSGQAPVPPRAARSRRHTTSFQPFHLNTEERGGARQLALEEATAAKRAAEGRVPPFHAAPVPPTLTHPAPLPPVAEKPPTAQQPFNLISEARHHEAVVLRETQNESREAKRKRDAAFKAAPALAHPPPRPPQPSRQPLTAAQTPDLALRSRSVARAKFDAAVAEKQRKAEEAKRLEAEREAKEDAVELKKYRRSLTFKAKPAPGHGVPLYDLSDPGLLQSPFQNTRSHSRLPR</sequence>
<feature type="region of interest" description="Disordered" evidence="5">
    <location>
        <begin position="303"/>
        <end position="496"/>
    </location>
</feature>
<protein>
    <recommendedName>
        <fullName evidence="6">TPX2 C-terminal domain-containing protein</fullName>
    </recommendedName>
</protein>
<dbReference type="PANTHER" id="PTHR14326:SF44">
    <property type="entry name" value="TARGETING PROTEIN FOR XKLP2"/>
    <property type="match status" value="1"/>
</dbReference>
<evidence type="ECO:0000256" key="5">
    <source>
        <dbReference type="SAM" id="MobiDB-lite"/>
    </source>
</evidence>
<feature type="compositionally biased region" description="Acidic residues" evidence="5">
    <location>
        <begin position="103"/>
        <end position="114"/>
    </location>
</feature>
<keyword evidence="4" id="KW-0206">Cytoskeleton</keyword>
<feature type="region of interest" description="Disordered" evidence="5">
    <location>
        <begin position="664"/>
        <end position="698"/>
    </location>
</feature>